<sequence>MMKNNIKLYCLFFTAWLAGASNANAQDLEILDSTKLRQEDSLVNVAFGKVAPKDLLGGVSSVNISKLLEKSYGTYSLENLQSFVGGYTGSVWGQNALVIIDGVPRRAEDVRMVEVESVSVLKGASAVALYGSNAAKGVILITTRRGEQRPLTIDVRANTGVNVPKRYAEYLNAAEYMTLYNEASRNDGVTQIYSPELIYNTASGSNPYRYPDLKFFTSDYLKKGFSRSDITTEIHGGNERTRYYSNIGLSHNGSILNYGDARNNNDVVLNIRGNVDMTLTKWLSAYTNAVAGLSNNYTARGDFWGAAASMWPNRMSPFIPIDQLDPTNPDLQTIVQNSKHIIDGKYLLGGISTNTTNAFSDMLRAGYIKYRNRTFMFDVGTKADLGSLMKGLSFQASYNMDYTYLYNEAYRLDYATFAPTWSDIDGQPAMITGLSQFGLDGNQTNEYIGENTYTATMSARGQFDYQRSFAGGHNVMGKLLAWGYQARVARDEGHEGSVYHPTRNTNLGFQAAYNFKQKYYFDFSAAAVHSAKLPPGKRDAISPTVTLGWRVSDENFFKNDVVTNLKLFASYGSLKQDIDISDYYLYQGYFNPKGWYGDWPVGAGTWRTIISRGSNFDLTYIERKEFRAGFEASFFGNVVNLEANYFQQNTNGLLSQTSSLFPSYFSGGNSFSLLPWVNYNNEQRKGLDFSVNMNKKFGEVSTSLGLAGMFFNSEVLKRDEVYNNDYLYRAGRPLDASFALIAEGIFQNQEEIDNHARQTFSAYKPGDIKYKDVNGDGIIDNNDQVQLGKAGWGANPFTFGVNLTVNWKRFTLFALGSGNTGAVAYKSGSYFWVNGATKYSDVVLGRTIIDKNANGSWEVVKQGSYPALTTTGNSNNFRNSTYWMYKTDRFNLTRVQLTYDLDQRLFKNSSFLHALKIYVQGDNLLVLAKERALMETNFGGGPQYRFYNLGVKATF</sequence>
<feature type="domain" description="TonB-dependent receptor plug" evidence="2">
    <location>
        <begin position="52"/>
        <end position="138"/>
    </location>
</feature>
<dbReference type="EMBL" id="CP139960">
    <property type="protein sequence ID" value="WQD38720.1"/>
    <property type="molecule type" value="Genomic_DNA"/>
</dbReference>
<feature type="chain" id="PRO_5046370363" evidence="1">
    <location>
        <begin position="26"/>
        <end position="955"/>
    </location>
</feature>
<evidence type="ECO:0000313" key="4">
    <source>
        <dbReference type="Proteomes" id="UP001325680"/>
    </source>
</evidence>
<evidence type="ECO:0000313" key="3">
    <source>
        <dbReference type="EMBL" id="WQD38720.1"/>
    </source>
</evidence>
<organism evidence="3 4">
    <name type="scientific">Niabella yanshanensis</name>
    <dbReference type="NCBI Taxonomy" id="577386"/>
    <lineage>
        <taxon>Bacteria</taxon>
        <taxon>Pseudomonadati</taxon>
        <taxon>Bacteroidota</taxon>
        <taxon>Chitinophagia</taxon>
        <taxon>Chitinophagales</taxon>
        <taxon>Chitinophagaceae</taxon>
        <taxon>Niabella</taxon>
    </lineage>
</organism>
<keyword evidence="1" id="KW-0732">Signal</keyword>
<accession>A0ABZ0W633</accession>
<dbReference type="NCBIfam" id="TIGR04057">
    <property type="entry name" value="SusC_RagA_signa"/>
    <property type="match status" value="1"/>
</dbReference>
<proteinExistence type="predicted"/>
<dbReference type="Proteomes" id="UP001325680">
    <property type="component" value="Chromosome"/>
</dbReference>
<name>A0ABZ0W633_9BACT</name>
<dbReference type="InterPro" id="IPR023996">
    <property type="entry name" value="TonB-dep_OMP_SusC/RagA"/>
</dbReference>
<dbReference type="NCBIfam" id="TIGR04056">
    <property type="entry name" value="OMP_RagA_SusC"/>
    <property type="match status" value="1"/>
</dbReference>
<dbReference type="Pfam" id="PF07715">
    <property type="entry name" value="Plug"/>
    <property type="match status" value="1"/>
</dbReference>
<dbReference type="InterPro" id="IPR012910">
    <property type="entry name" value="Plug_dom"/>
</dbReference>
<gene>
    <name evidence="3" type="ORF">U0035_01000</name>
</gene>
<evidence type="ECO:0000256" key="1">
    <source>
        <dbReference type="SAM" id="SignalP"/>
    </source>
</evidence>
<dbReference type="SUPFAM" id="SSF56935">
    <property type="entry name" value="Porins"/>
    <property type="match status" value="1"/>
</dbReference>
<reference evidence="3 4" key="1">
    <citation type="submission" date="2023-12" db="EMBL/GenBank/DDBJ databases">
        <title>Genome sequencing and assembly of bacterial species from a model synthetic community.</title>
        <authorList>
            <person name="Hogle S.L."/>
        </authorList>
    </citation>
    <scope>NUCLEOTIDE SEQUENCE [LARGE SCALE GENOMIC DNA]</scope>
    <source>
        <strain evidence="3 4">HAMBI_3031</strain>
    </source>
</reference>
<keyword evidence="4" id="KW-1185">Reference proteome</keyword>
<protein>
    <submittedName>
        <fullName evidence="3">SusC/RagA family TonB-linked outer membrane protein</fullName>
    </submittedName>
</protein>
<dbReference type="InterPro" id="IPR023997">
    <property type="entry name" value="TonB-dep_OMP_SusC/RagA_CS"/>
</dbReference>
<dbReference type="Gene3D" id="2.170.130.10">
    <property type="entry name" value="TonB-dependent receptor, plug domain"/>
    <property type="match status" value="1"/>
</dbReference>
<feature type="signal peptide" evidence="1">
    <location>
        <begin position="1"/>
        <end position="25"/>
    </location>
</feature>
<dbReference type="InterPro" id="IPR037066">
    <property type="entry name" value="Plug_dom_sf"/>
</dbReference>
<evidence type="ECO:0000259" key="2">
    <source>
        <dbReference type="Pfam" id="PF07715"/>
    </source>
</evidence>
<dbReference type="RefSeq" id="WP_327138715.1">
    <property type="nucleotide sequence ID" value="NZ_CP139960.1"/>
</dbReference>